<evidence type="ECO:0000313" key="6">
    <source>
        <dbReference type="EMBL" id="MFC0548300.1"/>
    </source>
</evidence>
<dbReference type="Gene3D" id="3.40.50.1700">
    <property type="entry name" value="Glycoside hydrolase family 3 C-terminal domain"/>
    <property type="match status" value="2"/>
</dbReference>
<keyword evidence="2" id="KW-0732">Signal</keyword>
<dbReference type="Gene3D" id="2.60.40.10">
    <property type="entry name" value="Immunoglobulins"/>
    <property type="match status" value="1"/>
</dbReference>
<evidence type="ECO:0000256" key="2">
    <source>
        <dbReference type="ARBA" id="ARBA00022729"/>
    </source>
</evidence>
<dbReference type="SMART" id="SM01217">
    <property type="entry name" value="Fn3_like"/>
    <property type="match status" value="1"/>
</dbReference>
<comment type="similarity">
    <text evidence="1">Belongs to the glycosyl hydrolase 3 family.</text>
</comment>
<evidence type="ECO:0000313" key="7">
    <source>
        <dbReference type="Proteomes" id="UP001589810"/>
    </source>
</evidence>
<reference evidence="6 7" key="1">
    <citation type="submission" date="2024-09" db="EMBL/GenBank/DDBJ databases">
        <authorList>
            <person name="Sun Q."/>
            <person name="Mori K."/>
        </authorList>
    </citation>
    <scope>NUCLEOTIDE SEQUENCE [LARGE SCALE GENOMIC DNA]</scope>
    <source>
        <strain evidence="6 7">TBRC 1432</strain>
    </source>
</reference>
<dbReference type="Pfam" id="PF14310">
    <property type="entry name" value="Fn3-like"/>
    <property type="match status" value="1"/>
</dbReference>
<dbReference type="Proteomes" id="UP001589810">
    <property type="component" value="Unassembled WGS sequence"/>
</dbReference>
<dbReference type="PANTHER" id="PTHR42715:SF10">
    <property type="entry name" value="BETA-GLUCOSIDASE"/>
    <property type="match status" value="1"/>
</dbReference>
<dbReference type="SMART" id="SM00606">
    <property type="entry name" value="CBD_IV"/>
    <property type="match status" value="1"/>
</dbReference>
<dbReference type="GO" id="GO:0016787">
    <property type="term" value="F:hydrolase activity"/>
    <property type="evidence" value="ECO:0007669"/>
    <property type="project" value="UniProtKB-KW"/>
</dbReference>
<evidence type="ECO:0000259" key="4">
    <source>
        <dbReference type="SMART" id="SM00606"/>
    </source>
</evidence>
<organism evidence="6 7">
    <name type="scientific">Kutzneria chonburiensis</name>
    <dbReference type="NCBI Taxonomy" id="1483604"/>
    <lineage>
        <taxon>Bacteria</taxon>
        <taxon>Bacillati</taxon>
        <taxon>Actinomycetota</taxon>
        <taxon>Actinomycetes</taxon>
        <taxon>Pseudonocardiales</taxon>
        <taxon>Pseudonocardiaceae</taxon>
        <taxon>Kutzneria</taxon>
    </lineage>
</organism>
<dbReference type="InterPro" id="IPR026891">
    <property type="entry name" value="Fn3-like"/>
</dbReference>
<dbReference type="SUPFAM" id="SSF49785">
    <property type="entry name" value="Galactose-binding domain-like"/>
    <property type="match status" value="1"/>
</dbReference>
<dbReference type="InterPro" id="IPR017853">
    <property type="entry name" value="GH"/>
</dbReference>
<sequence length="707" mass="76666">MDLERKIALTQPVQPPVPELGLPACELRLTVAVRGDLPPALALGSTWNPELAGRIGSYLAAGSGPLPLAPVGRPLQDPRRGPGRAAYAEDPLLCSRLGSAFTLGLRGPDPERIRTAPVIRKGVDALRCVTRPGFNMRLLNEHEWPALRATMETGGAVGVVLPWELFDEYPTVAHRLIKNVYRPWSDREIVVVCEVSGPEFDAAAALRLGADLCVGTGARSADLVAAHRRGDLSEETITEAARRVLLTRVRFDRRPEPVDGTELRALELEAARESVVLLHNDGLLPLLTGPGVRLAVIGSTGDTLARALGEKVNVLRHDGEDLEQAALVARSADVVVLMVGSRRRVERTTLALSDGQQRLLQAVRTANPNTVLVVSSSHPYALAWAAEHLPAMLWTAHDGPTAGTALAEVLLGDYAPTGRLPQTWYRTAEELPAELDGDIIATNITYLYHEDALFPFGHGLSYTTFTHGPVQLDTSAIDADGGTTVTVEVRNTGFRDCAEVVQLYTRQLASQVKQPRRQLRAFRRVWLPARATKHVVFRLRANDLAFWDVAAERWVIESAQHEVFTNTSSATAVLTVEGTSLPPRALADTTLGARSFDDASGVRLAELPCDRDSVITAVRPGGWAAYRGYDLTSCRTCDLSVTNTAQTTAAVELRLDTPDGPLLGTAHVPAGSSSPVAIPLRPRRGRHDLYLVFTELGLEVRTLDFRV</sequence>
<keyword evidence="7" id="KW-1185">Reference proteome</keyword>
<comment type="caution">
    <text evidence="6">The sequence shown here is derived from an EMBL/GenBank/DDBJ whole genome shotgun (WGS) entry which is preliminary data.</text>
</comment>
<evidence type="ECO:0000256" key="3">
    <source>
        <dbReference type="ARBA" id="ARBA00022801"/>
    </source>
</evidence>
<dbReference type="PANTHER" id="PTHR42715">
    <property type="entry name" value="BETA-GLUCOSIDASE"/>
    <property type="match status" value="1"/>
</dbReference>
<dbReference type="InterPro" id="IPR002772">
    <property type="entry name" value="Glyco_hydro_3_C"/>
</dbReference>
<dbReference type="CDD" id="cd04084">
    <property type="entry name" value="CBM6_xylanase-like"/>
    <property type="match status" value="1"/>
</dbReference>
<dbReference type="SUPFAM" id="SSF52279">
    <property type="entry name" value="Beta-D-glucan exohydrolase, C-terminal domain"/>
    <property type="match status" value="1"/>
</dbReference>
<dbReference type="InterPro" id="IPR005084">
    <property type="entry name" value="CBM6"/>
</dbReference>
<dbReference type="InterPro" id="IPR013783">
    <property type="entry name" value="Ig-like_fold"/>
</dbReference>
<dbReference type="RefSeq" id="WP_273937856.1">
    <property type="nucleotide sequence ID" value="NZ_CP097263.1"/>
</dbReference>
<evidence type="ECO:0000256" key="1">
    <source>
        <dbReference type="ARBA" id="ARBA00005336"/>
    </source>
</evidence>
<evidence type="ECO:0000259" key="5">
    <source>
        <dbReference type="SMART" id="SM01217"/>
    </source>
</evidence>
<dbReference type="InterPro" id="IPR006584">
    <property type="entry name" value="Cellulose-bd_IV"/>
</dbReference>
<dbReference type="InterPro" id="IPR036962">
    <property type="entry name" value="Glyco_hydro_3_N_sf"/>
</dbReference>
<dbReference type="Pfam" id="PF01915">
    <property type="entry name" value="Glyco_hydro_3_C"/>
    <property type="match status" value="1"/>
</dbReference>
<dbReference type="Gene3D" id="3.20.20.300">
    <property type="entry name" value="Glycoside hydrolase, family 3, N-terminal domain"/>
    <property type="match status" value="2"/>
</dbReference>
<dbReference type="Pfam" id="PF03422">
    <property type="entry name" value="CBM_6"/>
    <property type="match status" value="1"/>
</dbReference>
<dbReference type="InterPro" id="IPR008979">
    <property type="entry name" value="Galactose-bd-like_sf"/>
</dbReference>
<dbReference type="Gene3D" id="2.60.120.260">
    <property type="entry name" value="Galactose-binding domain-like"/>
    <property type="match status" value="1"/>
</dbReference>
<protein>
    <submittedName>
        <fullName evidence="6">Glycoside hydrolase family 3 C-terminal domain-containing protein</fullName>
    </submittedName>
</protein>
<dbReference type="InterPro" id="IPR050288">
    <property type="entry name" value="Cellulose_deg_GH3"/>
</dbReference>
<feature type="domain" description="Cellulose binding type IV" evidence="4">
    <location>
        <begin position="584"/>
        <end position="707"/>
    </location>
</feature>
<gene>
    <name evidence="6" type="ORF">ACFFH7_42800</name>
</gene>
<dbReference type="SUPFAM" id="SSF51445">
    <property type="entry name" value="(Trans)glycosidases"/>
    <property type="match status" value="1"/>
</dbReference>
<feature type="domain" description="Fibronectin type III-like" evidence="5">
    <location>
        <begin position="499"/>
        <end position="569"/>
    </location>
</feature>
<accession>A0ABV6N6T3</accession>
<dbReference type="InterPro" id="IPR036881">
    <property type="entry name" value="Glyco_hydro_3_C_sf"/>
</dbReference>
<dbReference type="EMBL" id="JBHLUD010000015">
    <property type="protein sequence ID" value="MFC0548300.1"/>
    <property type="molecule type" value="Genomic_DNA"/>
</dbReference>
<proteinExistence type="inferred from homology"/>
<keyword evidence="3 6" id="KW-0378">Hydrolase</keyword>
<name>A0ABV6N6T3_9PSEU</name>